<evidence type="ECO:0000313" key="3">
    <source>
        <dbReference type="EMBL" id="OQZ89352.1"/>
    </source>
</evidence>
<reference evidence="2" key="3">
    <citation type="journal article" date="2022" name="BMC Genomics">
        <title>Comparative genome analysis of mycobacteria focusing on tRNA and non-coding RNA.</title>
        <authorList>
            <person name="Behra P.R.K."/>
            <person name="Pettersson B.M.F."/>
            <person name="Ramesh M."/>
            <person name="Das S."/>
            <person name="Dasgupta S."/>
            <person name="Kirsebom L.A."/>
        </authorList>
    </citation>
    <scope>NUCLEOTIDE SEQUENCE</scope>
    <source>
        <strain evidence="2">CCUG 55640</strain>
    </source>
</reference>
<gene>
    <name evidence="3" type="ORF">BST11_17990</name>
    <name evidence="2" type="ORF">H7K38_22550</name>
</gene>
<comment type="caution">
    <text evidence="2">The sequence shown here is derived from an EMBL/GenBank/DDBJ whole genome shotgun (WGS) entry which is preliminary data.</text>
</comment>
<dbReference type="EMBL" id="MVHD01000034">
    <property type="protein sequence ID" value="OQZ89352.1"/>
    <property type="molecule type" value="Genomic_DNA"/>
</dbReference>
<protein>
    <submittedName>
        <fullName evidence="2">Uncharacterized protein</fullName>
    </submittedName>
</protein>
<dbReference type="OrthoDB" id="4703110at2"/>
<accession>A0A1W9Y0Y0</accession>
<dbReference type="PROSITE" id="PS51257">
    <property type="entry name" value="PROKAR_LIPOPROTEIN"/>
    <property type="match status" value="1"/>
</dbReference>
<feature type="signal peptide" evidence="1">
    <location>
        <begin position="1"/>
        <end position="25"/>
    </location>
</feature>
<dbReference type="Proteomes" id="UP001141650">
    <property type="component" value="Unassembled WGS sequence"/>
</dbReference>
<dbReference type="Proteomes" id="UP000192319">
    <property type="component" value="Unassembled WGS sequence"/>
</dbReference>
<feature type="chain" id="PRO_5044369439" evidence="1">
    <location>
        <begin position="26"/>
        <end position="169"/>
    </location>
</feature>
<proteinExistence type="predicted"/>
<reference evidence="2" key="2">
    <citation type="submission" date="2020-07" db="EMBL/GenBank/DDBJ databases">
        <authorList>
            <person name="Pettersson B.M.F."/>
            <person name="Behra P.R.K."/>
            <person name="Ramesh M."/>
            <person name="Das S."/>
            <person name="Dasgupta S."/>
            <person name="Kirsebom L.A."/>
        </authorList>
    </citation>
    <scope>NUCLEOTIDE SEQUENCE</scope>
    <source>
        <strain evidence="2">CCUG 55640</strain>
    </source>
</reference>
<keyword evidence="4" id="KW-1185">Reference proteome</keyword>
<evidence type="ECO:0000256" key="1">
    <source>
        <dbReference type="SAM" id="SignalP"/>
    </source>
</evidence>
<evidence type="ECO:0000313" key="5">
    <source>
        <dbReference type="Proteomes" id="UP001141650"/>
    </source>
</evidence>
<evidence type="ECO:0000313" key="2">
    <source>
        <dbReference type="EMBL" id="MCV7381414.1"/>
    </source>
</evidence>
<reference evidence="3 4" key="1">
    <citation type="submission" date="2017-02" db="EMBL/GenBank/DDBJ databases">
        <title>The new phylogeny of genus Mycobacterium.</title>
        <authorList>
            <person name="Tortoli E."/>
            <person name="Trovato A."/>
            <person name="Cirillo D.M."/>
        </authorList>
    </citation>
    <scope>NUCLEOTIDE SEQUENCE [LARGE SCALE GENOMIC DNA]</scope>
    <source>
        <strain evidence="3 4">DSM 45230</strain>
    </source>
</reference>
<accession>A0A1A3DUI1</accession>
<organism evidence="2 5">
    <name type="scientific">Mycobacterium alsense</name>
    <dbReference type="NCBI Taxonomy" id="324058"/>
    <lineage>
        <taxon>Bacteria</taxon>
        <taxon>Bacillati</taxon>
        <taxon>Actinomycetota</taxon>
        <taxon>Actinomycetes</taxon>
        <taxon>Mycobacteriales</taxon>
        <taxon>Mycobacteriaceae</taxon>
        <taxon>Mycobacterium</taxon>
    </lineage>
</organism>
<dbReference type="AlphaFoldDB" id="A0A1A3DUI1"/>
<dbReference type="RefSeq" id="WP_067318672.1">
    <property type="nucleotide sequence ID" value="NZ_JACKVH010000017.1"/>
</dbReference>
<sequence>MIAKTLVIATGIIGAAATGACAAHADPPKFPDLGGYAPVNVQDYTIGLPNTGRAPLNTVYFLTPDGITCDFFSGEAQCTGNNFPAVPPAPGAGSVNSIGTASGLGQTNDPIAPNGQAYGHPLATLPPMHSITVNGVVCGVDNAGTTACTDPQGRGFVLSPHGSGWLPHV</sequence>
<keyword evidence="1" id="KW-0732">Signal</keyword>
<evidence type="ECO:0000313" key="4">
    <source>
        <dbReference type="Proteomes" id="UP000192319"/>
    </source>
</evidence>
<dbReference type="EMBL" id="JACKVH010000017">
    <property type="protein sequence ID" value="MCV7381414.1"/>
    <property type="molecule type" value="Genomic_DNA"/>
</dbReference>
<name>A0A1A3DUI1_9MYCO</name>